<organism evidence="1 2">
    <name type="scientific">Mycena citricolor</name>
    <dbReference type="NCBI Taxonomy" id="2018698"/>
    <lineage>
        <taxon>Eukaryota</taxon>
        <taxon>Fungi</taxon>
        <taxon>Dikarya</taxon>
        <taxon>Basidiomycota</taxon>
        <taxon>Agaricomycotina</taxon>
        <taxon>Agaricomycetes</taxon>
        <taxon>Agaricomycetidae</taxon>
        <taxon>Agaricales</taxon>
        <taxon>Marasmiineae</taxon>
        <taxon>Mycenaceae</taxon>
        <taxon>Mycena</taxon>
    </lineage>
</organism>
<keyword evidence="2" id="KW-1185">Reference proteome</keyword>
<comment type="caution">
    <text evidence="1">The sequence shown here is derived from an EMBL/GenBank/DDBJ whole genome shotgun (WGS) entry which is preliminary data.</text>
</comment>
<dbReference type="EMBL" id="CAVNYO010000480">
    <property type="protein sequence ID" value="CAK5284452.1"/>
    <property type="molecule type" value="Genomic_DNA"/>
</dbReference>
<dbReference type="AlphaFoldDB" id="A0AAD2HZ05"/>
<sequence>MSKSGTYPRIYLHRLPIQAVGTYRWGASSDARNGANKARCGSSTIHAEPQLQLY</sequence>
<protein>
    <submittedName>
        <fullName evidence="1">Uncharacterized protein</fullName>
    </submittedName>
</protein>
<reference evidence="1" key="1">
    <citation type="submission" date="2023-11" db="EMBL/GenBank/DDBJ databases">
        <authorList>
            <person name="De Vega J J."/>
            <person name="De Vega J J."/>
        </authorList>
    </citation>
    <scope>NUCLEOTIDE SEQUENCE</scope>
</reference>
<accession>A0AAD2HZ05</accession>
<evidence type="ECO:0000313" key="2">
    <source>
        <dbReference type="Proteomes" id="UP001295794"/>
    </source>
</evidence>
<gene>
    <name evidence="1" type="ORF">MYCIT1_LOCUS37707</name>
</gene>
<evidence type="ECO:0000313" key="1">
    <source>
        <dbReference type="EMBL" id="CAK5284452.1"/>
    </source>
</evidence>
<name>A0AAD2HZ05_9AGAR</name>
<dbReference type="Proteomes" id="UP001295794">
    <property type="component" value="Unassembled WGS sequence"/>
</dbReference>
<proteinExistence type="predicted"/>